<dbReference type="OrthoDB" id="5335812at2759"/>
<keyword evidence="1" id="KW-0732">Signal</keyword>
<organism evidence="2 3">
    <name type="scientific">Aspergillus coremiiformis</name>
    <dbReference type="NCBI Taxonomy" id="138285"/>
    <lineage>
        <taxon>Eukaryota</taxon>
        <taxon>Fungi</taxon>
        <taxon>Dikarya</taxon>
        <taxon>Ascomycota</taxon>
        <taxon>Pezizomycotina</taxon>
        <taxon>Eurotiomycetes</taxon>
        <taxon>Eurotiomycetidae</taxon>
        <taxon>Eurotiales</taxon>
        <taxon>Aspergillaceae</taxon>
        <taxon>Aspergillus</taxon>
        <taxon>Aspergillus subgen. Circumdati</taxon>
    </lineage>
</organism>
<protein>
    <recommendedName>
        <fullName evidence="4">N-acetyltransferase domain-containing protein</fullName>
    </recommendedName>
</protein>
<name>A0A5N6Z2J1_9EURO</name>
<dbReference type="Gene3D" id="3.40.630.30">
    <property type="match status" value="1"/>
</dbReference>
<evidence type="ECO:0008006" key="4">
    <source>
        <dbReference type="Google" id="ProtNLM"/>
    </source>
</evidence>
<feature type="signal peptide" evidence="1">
    <location>
        <begin position="1"/>
        <end position="23"/>
    </location>
</feature>
<dbReference type="EMBL" id="ML739176">
    <property type="protein sequence ID" value="KAE8351323.1"/>
    <property type="molecule type" value="Genomic_DNA"/>
</dbReference>
<feature type="chain" id="PRO_5024954905" description="N-acetyltransferase domain-containing protein" evidence="1">
    <location>
        <begin position="24"/>
        <end position="295"/>
    </location>
</feature>
<dbReference type="AlphaFoldDB" id="A0A5N6Z2J1"/>
<gene>
    <name evidence="2" type="ORF">BDV28DRAFT_137307</name>
</gene>
<keyword evidence="3" id="KW-1185">Reference proteome</keyword>
<accession>A0A5N6Z2J1</accession>
<sequence length="295" mass="32240">MRQSRRGWLRMWISLLVAKPRSSSTPYSSLEAQATSPVISLSTLCASSESLEQVRAQLLALLLHVTTRLLPDYVPIIYPIYRVVPYSQPSGSGSSSKHTGLIPPSPPRAFLSGNLHTGLFSLLKGSGNYSVYTRDPLPGLRIHRFDNPPHAKHLFRGRDSLVDSSDSPNSASDPLPAGFRFTDKEGQIGVLSHQYDLIRVRTSIPRSGETLAKLPGVTIYPDWEIQLQPCQPDSSNAASGSGDQSPLGEMSIAWAFLGIDGGLATLHVEPEYRRQGLACYVSREAMRRGMAEDGI</sequence>
<dbReference type="Proteomes" id="UP000327118">
    <property type="component" value="Unassembled WGS sequence"/>
</dbReference>
<reference evidence="3" key="1">
    <citation type="submission" date="2019-04" db="EMBL/GenBank/DDBJ databases">
        <title>Friends and foes A comparative genomics studyof 23 Aspergillus species from section Flavi.</title>
        <authorList>
            <consortium name="DOE Joint Genome Institute"/>
            <person name="Kjaerbolling I."/>
            <person name="Vesth T."/>
            <person name="Frisvad J.C."/>
            <person name="Nybo J.L."/>
            <person name="Theobald S."/>
            <person name="Kildgaard S."/>
            <person name="Isbrandt T."/>
            <person name="Kuo A."/>
            <person name="Sato A."/>
            <person name="Lyhne E.K."/>
            <person name="Kogle M.E."/>
            <person name="Wiebenga A."/>
            <person name="Kun R.S."/>
            <person name="Lubbers R.J."/>
            <person name="Makela M.R."/>
            <person name="Barry K."/>
            <person name="Chovatia M."/>
            <person name="Clum A."/>
            <person name="Daum C."/>
            <person name="Haridas S."/>
            <person name="He G."/>
            <person name="LaButti K."/>
            <person name="Lipzen A."/>
            <person name="Mondo S."/>
            <person name="Riley R."/>
            <person name="Salamov A."/>
            <person name="Simmons B.A."/>
            <person name="Magnuson J.K."/>
            <person name="Henrissat B."/>
            <person name="Mortensen U.H."/>
            <person name="Larsen T.O."/>
            <person name="Devries R.P."/>
            <person name="Grigoriev I.V."/>
            <person name="Machida M."/>
            <person name="Baker S.E."/>
            <person name="Andersen M.R."/>
        </authorList>
    </citation>
    <scope>NUCLEOTIDE SEQUENCE [LARGE SCALE GENOMIC DNA]</scope>
    <source>
        <strain evidence="3">CBS 553.77</strain>
    </source>
</reference>
<evidence type="ECO:0000256" key="1">
    <source>
        <dbReference type="SAM" id="SignalP"/>
    </source>
</evidence>
<proteinExistence type="predicted"/>
<evidence type="ECO:0000313" key="3">
    <source>
        <dbReference type="Proteomes" id="UP000327118"/>
    </source>
</evidence>
<evidence type="ECO:0000313" key="2">
    <source>
        <dbReference type="EMBL" id="KAE8351323.1"/>
    </source>
</evidence>